<organism evidence="1 2">
    <name type="scientific">Moraxella catarrhalis</name>
    <name type="common">Branhamella catarrhalis</name>
    <dbReference type="NCBI Taxonomy" id="480"/>
    <lineage>
        <taxon>Bacteria</taxon>
        <taxon>Pseudomonadati</taxon>
        <taxon>Pseudomonadota</taxon>
        <taxon>Gammaproteobacteria</taxon>
        <taxon>Moraxellales</taxon>
        <taxon>Moraxellaceae</taxon>
        <taxon>Moraxella</taxon>
    </lineage>
</organism>
<dbReference type="AlphaFoldDB" id="A0A198UHF8"/>
<dbReference type="Proteomes" id="UP000078228">
    <property type="component" value="Unassembled WGS sequence"/>
</dbReference>
<evidence type="ECO:0000313" key="1">
    <source>
        <dbReference type="EMBL" id="OAU95739.1"/>
    </source>
</evidence>
<accession>A0A198UHF8</accession>
<sequence length="40" mass="4512">MSLWVEKLLIAPIKIGFDNFSLLISAADDLATYHRSYEAV</sequence>
<dbReference type="EMBL" id="LXHC01000022">
    <property type="protein sequence ID" value="OAU95739.1"/>
    <property type="molecule type" value="Genomic_DNA"/>
</dbReference>
<proteinExistence type="predicted"/>
<name>A0A198UHF8_MORCA</name>
<keyword evidence="2" id="KW-1185">Reference proteome</keyword>
<evidence type="ECO:0000313" key="2">
    <source>
        <dbReference type="Proteomes" id="UP000078228"/>
    </source>
</evidence>
<gene>
    <name evidence="1" type="ORF">AO384_1345</name>
</gene>
<comment type="caution">
    <text evidence="1">The sequence shown here is derived from an EMBL/GenBank/DDBJ whole genome shotgun (WGS) entry which is preliminary data.</text>
</comment>
<protein>
    <submittedName>
        <fullName evidence="1">Uncharacterized protein</fullName>
    </submittedName>
</protein>
<reference evidence="1 2" key="1">
    <citation type="journal article" date="2016" name="Genome Biol. Evol.">
        <title>Comparative Genomic Analyses of the Moraxella catarrhalis Serosensitive and Seroresistant Lineages Demonstrate Their Independent Evolution.</title>
        <authorList>
            <person name="Earl J.P."/>
            <person name="de Vries S.P."/>
            <person name="Ahmed A."/>
            <person name="Powell E."/>
            <person name="Schultz M.P."/>
            <person name="Hermans P.W."/>
            <person name="Hill D.J."/>
            <person name="Zhou Z."/>
            <person name="Constantinidou C.I."/>
            <person name="Hu F.Z."/>
            <person name="Bootsma H.J."/>
            <person name="Ehrlich G.D."/>
        </authorList>
    </citation>
    <scope>NUCLEOTIDE SEQUENCE [LARGE SCALE GENOMIC DNA]</scope>
    <source>
        <strain evidence="1 2">Z7542</strain>
    </source>
</reference>
<dbReference type="PATRIC" id="fig|480.237.peg.1818"/>